<protein>
    <recommendedName>
        <fullName evidence="2">DUF8213 domain-containing protein</fullName>
    </recommendedName>
</protein>
<feature type="signal peptide" evidence="1">
    <location>
        <begin position="1"/>
        <end position="18"/>
    </location>
</feature>
<dbReference type="Pfam" id="PF26641">
    <property type="entry name" value="DUF8213"/>
    <property type="match status" value="1"/>
</dbReference>
<reference evidence="3" key="1">
    <citation type="submission" date="2021-12" db="EMBL/GenBank/DDBJ databases">
        <title>Curvularia clavata genome.</title>
        <authorList>
            <person name="Cao Y."/>
        </authorList>
    </citation>
    <scope>NUCLEOTIDE SEQUENCE</scope>
    <source>
        <strain evidence="3">Yc1106</strain>
    </source>
</reference>
<keyword evidence="4" id="KW-1185">Reference proteome</keyword>
<proteinExistence type="predicted"/>
<accession>A0A9Q8Z8Q7</accession>
<dbReference type="InterPro" id="IPR058526">
    <property type="entry name" value="DUF8213"/>
</dbReference>
<gene>
    <name evidence="3" type="ORF">yc1106_05378</name>
</gene>
<evidence type="ECO:0000313" key="3">
    <source>
        <dbReference type="EMBL" id="USP78104.1"/>
    </source>
</evidence>
<dbReference type="VEuPathDB" id="FungiDB:yc1106_05378"/>
<evidence type="ECO:0000259" key="2">
    <source>
        <dbReference type="Pfam" id="PF26641"/>
    </source>
</evidence>
<dbReference type="AlphaFoldDB" id="A0A9Q8Z8Q7"/>
<sequence length="150" mass="14869">MHFINLCLTALLAIGVSASPVVEKRSISCLKVGATATAVWTNAAGKTCRWTGTVGSNFGTNSANGGDYSCNGRCGAGCSGAALGNAYTQDCFSHDVCSWFNNASGGASDPNCGAAYNAAVDDTIGGLAAGCGQTNPSNAAVRPSTSPTCS</sequence>
<evidence type="ECO:0000256" key="1">
    <source>
        <dbReference type="SAM" id="SignalP"/>
    </source>
</evidence>
<evidence type="ECO:0000313" key="4">
    <source>
        <dbReference type="Proteomes" id="UP001056012"/>
    </source>
</evidence>
<feature type="domain" description="DUF8213" evidence="2">
    <location>
        <begin position="25"/>
        <end position="150"/>
    </location>
</feature>
<feature type="chain" id="PRO_5040248237" description="DUF8213 domain-containing protein" evidence="1">
    <location>
        <begin position="19"/>
        <end position="150"/>
    </location>
</feature>
<dbReference type="Proteomes" id="UP001056012">
    <property type="component" value="Chromosome 4"/>
</dbReference>
<dbReference type="EMBL" id="CP089277">
    <property type="protein sequence ID" value="USP78104.1"/>
    <property type="molecule type" value="Genomic_DNA"/>
</dbReference>
<name>A0A9Q8Z8Q7_CURCL</name>
<organism evidence="3 4">
    <name type="scientific">Curvularia clavata</name>
    <dbReference type="NCBI Taxonomy" id="95742"/>
    <lineage>
        <taxon>Eukaryota</taxon>
        <taxon>Fungi</taxon>
        <taxon>Dikarya</taxon>
        <taxon>Ascomycota</taxon>
        <taxon>Pezizomycotina</taxon>
        <taxon>Dothideomycetes</taxon>
        <taxon>Pleosporomycetidae</taxon>
        <taxon>Pleosporales</taxon>
        <taxon>Pleosporineae</taxon>
        <taxon>Pleosporaceae</taxon>
        <taxon>Curvularia</taxon>
    </lineage>
</organism>
<keyword evidence="1" id="KW-0732">Signal</keyword>
<dbReference type="OrthoDB" id="3660917at2759"/>